<dbReference type="Pfam" id="PF14520">
    <property type="entry name" value="HHH_5"/>
    <property type="match status" value="1"/>
</dbReference>
<dbReference type="GO" id="GO:0006281">
    <property type="term" value="P:DNA repair"/>
    <property type="evidence" value="ECO:0007669"/>
    <property type="project" value="UniProtKB-UniRule"/>
</dbReference>
<comment type="similarity">
    <text evidence="11">Belongs to the helicase family. Hel308 subfamily.</text>
</comment>
<gene>
    <name evidence="11" type="primary">hel308</name>
    <name evidence="14" type="ORF">AKJ64_03100</name>
</gene>
<evidence type="ECO:0000256" key="10">
    <source>
        <dbReference type="ARBA" id="ARBA00048988"/>
    </source>
</evidence>
<dbReference type="InterPro" id="IPR001650">
    <property type="entry name" value="Helicase_C-like"/>
</dbReference>
<evidence type="ECO:0000256" key="7">
    <source>
        <dbReference type="ARBA" id="ARBA00023204"/>
    </source>
</evidence>
<evidence type="ECO:0000313" key="14">
    <source>
        <dbReference type="EMBL" id="KXA92453.1"/>
    </source>
</evidence>
<dbReference type="SUPFAM" id="SSF52540">
    <property type="entry name" value="P-loop containing nucleoside triphosphate hydrolases"/>
    <property type="match status" value="1"/>
</dbReference>
<feature type="domain" description="Helicase C-terminal" evidence="13">
    <location>
        <begin position="239"/>
        <end position="442"/>
    </location>
</feature>
<dbReference type="SMART" id="SM00278">
    <property type="entry name" value="HhH1"/>
    <property type="match status" value="2"/>
</dbReference>
<dbReference type="Gene3D" id="1.10.150.20">
    <property type="entry name" value="5' to 3' exonuclease, C-terminal subdomain"/>
    <property type="match status" value="1"/>
</dbReference>
<keyword evidence="1 11" id="KW-0547">Nucleotide-binding</keyword>
<dbReference type="InterPro" id="IPR048772">
    <property type="entry name" value="Hel308-like_dom4"/>
</dbReference>
<dbReference type="Gene3D" id="3.40.50.300">
    <property type="entry name" value="P-loop containing nucleotide triphosphate hydrolases"/>
    <property type="match status" value="2"/>
</dbReference>
<dbReference type="InterPro" id="IPR022965">
    <property type="entry name" value="Helicase_Hel308"/>
</dbReference>
<dbReference type="GO" id="GO:0003677">
    <property type="term" value="F:DNA binding"/>
    <property type="evidence" value="ECO:0007669"/>
    <property type="project" value="UniProtKB-UniRule"/>
</dbReference>
<proteinExistence type="inferred from homology"/>
<keyword evidence="3 11" id="KW-0378">Hydrolase</keyword>
<evidence type="ECO:0000256" key="8">
    <source>
        <dbReference type="ARBA" id="ARBA00023235"/>
    </source>
</evidence>
<dbReference type="GO" id="GO:0043138">
    <property type="term" value="F:3'-5' DNA helicase activity"/>
    <property type="evidence" value="ECO:0007669"/>
    <property type="project" value="UniProtKB-UniRule"/>
</dbReference>
<dbReference type="EMBL" id="LHXN01000050">
    <property type="protein sequence ID" value="KXA92453.1"/>
    <property type="molecule type" value="Genomic_DNA"/>
</dbReference>
<dbReference type="InterPro" id="IPR011545">
    <property type="entry name" value="DEAD/DEAH_box_helicase_dom"/>
</dbReference>
<dbReference type="SUPFAM" id="SSF158702">
    <property type="entry name" value="Sec63 N-terminal domain-like"/>
    <property type="match status" value="1"/>
</dbReference>
<evidence type="ECO:0000256" key="9">
    <source>
        <dbReference type="ARBA" id="ARBA00034617"/>
    </source>
</evidence>
<evidence type="ECO:0000256" key="2">
    <source>
        <dbReference type="ARBA" id="ARBA00022763"/>
    </source>
</evidence>
<dbReference type="SUPFAM" id="SSF46785">
    <property type="entry name" value="Winged helix' DNA-binding domain"/>
    <property type="match status" value="1"/>
</dbReference>
<dbReference type="CDD" id="cd18028">
    <property type="entry name" value="DEXHc_archSki2"/>
    <property type="match status" value="1"/>
</dbReference>
<dbReference type="SMART" id="SM00490">
    <property type="entry name" value="HELICc"/>
    <property type="match status" value="1"/>
</dbReference>
<keyword evidence="5 11" id="KW-0067">ATP-binding</keyword>
<dbReference type="InterPro" id="IPR014001">
    <property type="entry name" value="Helicase_ATP-bd"/>
</dbReference>
<evidence type="ECO:0000259" key="12">
    <source>
        <dbReference type="PROSITE" id="PS51192"/>
    </source>
</evidence>
<evidence type="ECO:0000313" key="15">
    <source>
        <dbReference type="Proteomes" id="UP000070373"/>
    </source>
</evidence>
<dbReference type="Gene3D" id="1.10.3380.30">
    <property type="match status" value="1"/>
</dbReference>
<dbReference type="Pfam" id="PF00270">
    <property type="entry name" value="DEAD"/>
    <property type="match status" value="1"/>
</dbReference>
<dbReference type="HAMAP" id="MF_00442">
    <property type="entry name" value="Helicase_Hel308"/>
    <property type="match status" value="1"/>
</dbReference>
<evidence type="ECO:0000256" key="6">
    <source>
        <dbReference type="ARBA" id="ARBA00023125"/>
    </source>
</evidence>
<dbReference type="PANTHER" id="PTHR47961:SF10">
    <property type="entry name" value="ATP-DEPENDENT DNA HELICASE HEL308"/>
    <property type="match status" value="1"/>
</dbReference>
<accession>A0A133UE24</accession>
<dbReference type="GO" id="GO:0016887">
    <property type="term" value="F:ATP hydrolysis activity"/>
    <property type="evidence" value="ECO:0007669"/>
    <property type="project" value="RHEA"/>
</dbReference>
<keyword evidence="2 11" id="KW-0227">DNA damage</keyword>
<dbReference type="GO" id="GO:0005524">
    <property type="term" value="F:ATP binding"/>
    <property type="evidence" value="ECO:0007669"/>
    <property type="project" value="UniProtKB-UniRule"/>
</dbReference>
<reference evidence="14 15" key="1">
    <citation type="journal article" date="2016" name="Sci. Rep.">
        <title>Metabolic traits of an uncultured archaeal lineage -MSBL1- from brine pools of the Red Sea.</title>
        <authorList>
            <person name="Mwirichia R."/>
            <person name="Alam I."/>
            <person name="Rashid M."/>
            <person name="Vinu M."/>
            <person name="Ba-Alawi W."/>
            <person name="Anthony Kamau A."/>
            <person name="Kamanda Ngugi D."/>
            <person name="Goker M."/>
            <person name="Klenk H.P."/>
            <person name="Bajic V."/>
            <person name="Stingl U."/>
        </authorList>
    </citation>
    <scope>NUCLEOTIDE SEQUENCE [LARGE SCALE GENOMIC DNA]</scope>
    <source>
        <strain evidence="14">SCGC-AAA259E17</strain>
    </source>
</reference>
<dbReference type="PANTHER" id="PTHR47961">
    <property type="entry name" value="DNA POLYMERASE THETA, PUTATIVE (AFU_ORTHOLOGUE AFUA_1G05260)-RELATED"/>
    <property type="match status" value="1"/>
</dbReference>
<dbReference type="NCBIfam" id="NF002654">
    <property type="entry name" value="PRK02362.1"/>
    <property type="match status" value="1"/>
</dbReference>
<dbReference type="Pfam" id="PF20470">
    <property type="entry name" value="HTH_61"/>
    <property type="match status" value="1"/>
</dbReference>
<comment type="caution">
    <text evidence="14">The sequence shown here is derived from an EMBL/GenBank/DDBJ whole genome shotgun (WGS) entry which is preliminary data.</text>
</comment>
<organism evidence="14 15">
    <name type="scientific">candidate division MSBL1 archaeon SCGC-AAA259E17</name>
    <dbReference type="NCBI Taxonomy" id="1698263"/>
    <lineage>
        <taxon>Archaea</taxon>
        <taxon>Methanobacteriati</taxon>
        <taxon>Methanobacteriota</taxon>
        <taxon>candidate division MSBL1</taxon>
    </lineage>
</organism>
<keyword evidence="8 11" id="KW-0413">Isomerase</keyword>
<protein>
    <recommendedName>
        <fullName evidence="11">ATP-dependent DNA helicase Hel308</fullName>
        <ecNumber evidence="11">5.6.2.4</ecNumber>
    </recommendedName>
    <alternativeName>
        <fullName evidence="11">DNA 3'-5' helicase Hel308</fullName>
    </alternativeName>
</protein>
<dbReference type="PROSITE" id="PS51192">
    <property type="entry name" value="HELICASE_ATP_BIND_1"/>
    <property type="match status" value="1"/>
</dbReference>
<comment type="function">
    <text evidence="11">DNA-dependent ATPase and 3'-5' DNA helicase that may be involved in repair of stalled replication forks.</text>
</comment>
<evidence type="ECO:0000256" key="4">
    <source>
        <dbReference type="ARBA" id="ARBA00022806"/>
    </source>
</evidence>
<keyword evidence="15" id="KW-1185">Reference proteome</keyword>
<dbReference type="EC" id="5.6.2.4" evidence="11"/>
<keyword evidence="6 11" id="KW-0238">DNA-binding</keyword>
<feature type="binding site" evidence="11">
    <location>
        <position position="32"/>
    </location>
    <ligand>
        <name>ATP</name>
        <dbReference type="ChEBI" id="CHEBI:30616"/>
    </ligand>
</feature>
<name>A0A133UE24_9EURY</name>
<keyword evidence="4 11" id="KW-0347">Helicase</keyword>
<keyword evidence="7 11" id="KW-0234">DNA repair</keyword>
<dbReference type="PATRIC" id="fig|1698263.3.peg.899"/>
<evidence type="ECO:0000256" key="1">
    <source>
        <dbReference type="ARBA" id="ARBA00022741"/>
    </source>
</evidence>
<dbReference type="CDD" id="cd18795">
    <property type="entry name" value="SF2_C_Ski2"/>
    <property type="match status" value="1"/>
</dbReference>
<comment type="catalytic activity">
    <reaction evidence="10 11">
        <text>ATP + H2O = ADP + phosphate + H(+)</text>
        <dbReference type="Rhea" id="RHEA:13065"/>
        <dbReference type="ChEBI" id="CHEBI:15377"/>
        <dbReference type="ChEBI" id="CHEBI:15378"/>
        <dbReference type="ChEBI" id="CHEBI:30616"/>
        <dbReference type="ChEBI" id="CHEBI:43474"/>
        <dbReference type="ChEBI" id="CHEBI:456216"/>
        <dbReference type="EC" id="5.6.2.4"/>
    </reaction>
</comment>
<dbReference type="SMART" id="SM00487">
    <property type="entry name" value="DEXDc"/>
    <property type="match status" value="1"/>
</dbReference>
<dbReference type="InterPro" id="IPR046931">
    <property type="entry name" value="HTH_61"/>
</dbReference>
<comment type="subunit">
    <text evidence="11">Monomer.</text>
</comment>
<dbReference type="InterPro" id="IPR003583">
    <property type="entry name" value="Hlx-hairpin-Hlx_DNA-bd_motif"/>
</dbReference>
<dbReference type="Pfam" id="PF00271">
    <property type="entry name" value="Helicase_C"/>
    <property type="match status" value="1"/>
</dbReference>
<sequence length="723" mass="81525">MELDELKEKHGLPEEVVDVLNQEGIEELYPPQAKAVRKGILEGENLIMAIPTAAGKTLVAELCMLKSILDHAGKCLYTVPLRALASEKYEEFKRKYEPIGVSVGIATGDYDVSGSELAEYDILVATSEKVDSLLRHRAKWLAEMTTVCVFDEIHLIDDPKRGPTLEVLAARLRQLNPELQILGLSATISNSEEIADWLDARHLKSDWRPVPLKEGVYFRGKIIFEDLTEKEIEASASEEVSKIALDTIEHGGGQVLVFVSTRNSTEAAARRVAGEIGDRLSSEEKDQLKEVAQEVENALGESTETCRKLGRYVRKGVAFHHAGLHYRQRSSIEDAFRKNLIKVICATPTLAAGVNLPSQRTVIRDYKRYSPPYGMQPIPVLEYKQQAGRAGRPDYDDHGEAVLISNSVEEKELLLDEYVRAEPERIKSKLASEPAIRTHVLGSIAAGYVDSLEAMIEFVRQTFFAYQFSTEDVSSTVEKVLDFLEEEEMISAEGRWLSATKFGSKVSQLYIDPLSGVKIREGLEKSKEREPTELGLLHTICSTPDMDTLYLRKREDSDLDVFVSDHAEAEKFLLDPLDPRRYPEKYEFYLAEVKTAKMLQDWINEQPEEQIHERYGVGAGDIRRKVGTAEWLLYGAYELSKLLEAEEAITPLRTLRQRVRYGIRRELLDLASLRGIGRVRARSLYKAGYEGKEDLREANVGELTRVSHIGKRTARSVIKQVQN</sequence>
<evidence type="ECO:0000256" key="5">
    <source>
        <dbReference type="ARBA" id="ARBA00022840"/>
    </source>
</evidence>
<feature type="domain" description="Helicase ATP-binding" evidence="12">
    <location>
        <begin position="37"/>
        <end position="206"/>
    </location>
</feature>
<evidence type="ECO:0000259" key="13">
    <source>
        <dbReference type="PROSITE" id="PS51194"/>
    </source>
</evidence>
<dbReference type="AlphaFoldDB" id="A0A133UE24"/>
<dbReference type="InterPro" id="IPR050474">
    <property type="entry name" value="Hel308_SKI2-like"/>
</dbReference>
<comment type="catalytic activity">
    <reaction evidence="9 11">
        <text>Couples ATP hydrolysis with the unwinding of duplex DNA by translocating in the 3'-5' direction.</text>
        <dbReference type="EC" id="5.6.2.4"/>
    </reaction>
</comment>
<evidence type="ECO:0000256" key="3">
    <source>
        <dbReference type="ARBA" id="ARBA00022801"/>
    </source>
</evidence>
<evidence type="ECO:0000256" key="11">
    <source>
        <dbReference type="HAMAP-Rule" id="MF_00442"/>
    </source>
</evidence>
<dbReference type="Proteomes" id="UP000070373">
    <property type="component" value="Unassembled WGS sequence"/>
</dbReference>
<dbReference type="InterPro" id="IPR036390">
    <property type="entry name" value="WH_DNA-bd_sf"/>
</dbReference>
<dbReference type="PROSITE" id="PS51194">
    <property type="entry name" value="HELICASE_CTER"/>
    <property type="match status" value="1"/>
</dbReference>
<dbReference type="Pfam" id="PF21280">
    <property type="entry name" value="Helicase_dom4_arc"/>
    <property type="match status" value="1"/>
</dbReference>
<dbReference type="InterPro" id="IPR027417">
    <property type="entry name" value="P-loop_NTPase"/>
</dbReference>